<reference evidence="4 5" key="1">
    <citation type="journal article" date="2012" name="J. Bacteriol.">
        <title>Genome Sequence of Fibrella aestuarina BUZ 2T, a Filamentous Marine Bacterium.</title>
        <authorList>
            <person name="Filippini M."/>
            <person name="Qi W."/>
            <person name="Blom J."/>
            <person name="Goesmann A."/>
            <person name="Smits T.H."/>
            <person name="Bagheri H.C."/>
        </authorList>
    </citation>
    <scope>NUCLEOTIDE SEQUENCE [LARGE SCALE GENOMIC DNA]</scope>
    <source>
        <strain evidence="5">BUZ 2T</strain>
    </source>
</reference>
<feature type="chain" id="PRO_5003629864" evidence="2">
    <location>
        <begin position="21"/>
        <end position="372"/>
    </location>
</feature>
<keyword evidence="1" id="KW-0175">Coiled coil</keyword>
<keyword evidence="2" id="KW-0732">Signal</keyword>
<dbReference type="InterPro" id="IPR030392">
    <property type="entry name" value="S74_ICA"/>
</dbReference>
<proteinExistence type="predicted"/>
<dbReference type="GO" id="GO:0016787">
    <property type="term" value="F:hydrolase activity"/>
    <property type="evidence" value="ECO:0007669"/>
    <property type="project" value="UniProtKB-KW"/>
</dbReference>
<keyword evidence="5" id="KW-1185">Reference proteome</keyword>
<keyword evidence="4" id="KW-0378">Hydrolase</keyword>
<evidence type="ECO:0000256" key="1">
    <source>
        <dbReference type="SAM" id="Coils"/>
    </source>
</evidence>
<name>I0K4T9_9BACT</name>
<evidence type="ECO:0000313" key="5">
    <source>
        <dbReference type="Proteomes" id="UP000011058"/>
    </source>
</evidence>
<dbReference type="AlphaFoldDB" id="I0K4T9"/>
<dbReference type="eggNOG" id="COG3209">
    <property type="taxonomic scope" value="Bacteria"/>
</dbReference>
<dbReference type="STRING" id="1166018.FAES_1132"/>
<dbReference type="Proteomes" id="UP000011058">
    <property type="component" value="Chromosome"/>
</dbReference>
<feature type="coiled-coil region" evidence="1">
    <location>
        <begin position="344"/>
        <end position="371"/>
    </location>
</feature>
<dbReference type="HOGENOM" id="CLU_743452_0_0_10"/>
<dbReference type="PROSITE" id="PS51688">
    <property type="entry name" value="ICA"/>
    <property type="match status" value="1"/>
</dbReference>
<sequence length="372" mass="40126">MRYPLFITLLLLAIRPIAFAQEPAVGRWTNTGDETRITLPTSETGRVVITKDNPCASGYNELLRMQVATSPREYIGFRNGTTGSMLVPVLLSYTENNAGSAMVLASVTNPVNDLNSNSPMILFDTRTQTDNTLKTGAGALLSRPLFSWRNYTTVHMQMAANGNLGLGTQRPQAQLHTTGTVRFGGIPTGSGVAFLMTDGEGNLMRHTLPSSTSISSFSSSVGSNNLLKYNGDGVLVNSQLVDNGVGIGLGGVPSANAKLTLYGAMNLMSDARSKTNVVRMTNALQKVNALNGYYYDWKNGSGGREVGFLAQEVEQVLPEVVSENADGVKFLNYDGVLPLLTEAIKEQQALIKSQGALIEQLRREVDALKRKR</sequence>
<evidence type="ECO:0000256" key="2">
    <source>
        <dbReference type="SAM" id="SignalP"/>
    </source>
</evidence>
<feature type="domain" description="Peptidase S74" evidence="3">
    <location>
        <begin position="269"/>
        <end position="365"/>
    </location>
</feature>
<dbReference type="EMBL" id="HE796683">
    <property type="protein sequence ID" value="CCG99142.1"/>
    <property type="molecule type" value="Genomic_DNA"/>
</dbReference>
<dbReference type="OrthoDB" id="1001730at2"/>
<feature type="signal peptide" evidence="2">
    <location>
        <begin position="1"/>
        <end position="20"/>
    </location>
</feature>
<dbReference type="KEGG" id="fae:FAES_1132"/>
<evidence type="ECO:0000313" key="4">
    <source>
        <dbReference type="EMBL" id="CCG99142.1"/>
    </source>
</evidence>
<dbReference type="RefSeq" id="WP_015330242.1">
    <property type="nucleotide sequence ID" value="NC_020054.1"/>
</dbReference>
<dbReference type="Pfam" id="PF13884">
    <property type="entry name" value="Peptidase_S74"/>
    <property type="match status" value="1"/>
</dbReference>
<dbReference type="EC" id="3.4.21.-" evidence="4"/>
<protein>
    <submittedName>
        <fullName evidence="4">Long tail fiber protein p37 Protein Gp37</fullName>
        <ecNumber evidence="4">3.4.21.-</ecNumber>
    </submittedName>
</protein>
<accession>I0K4T9</accession>
<gene>
    <name evidence="4" type="primary">37</name>
    <name evidence="4" type="ORF">FAES_1132</name>
</gene>
<evidence type="ECO:0000259" key="3">
    <source>
        <dbReference type="PROSITE" id="PS51688"/>
    </source>
</evidence>
<organism evidence="4 5">
    <name type="scientific">Fibrella aestuarina BUZ 2</name>
    <dbReference type="NCBI Taxonomy" id="1166018"/>
    <lineage>
        <taxon>Bacteria</taxon>
        <taxon>Pseudomonadati</taxon>
        <taxon>Bacteroidota</taxon>
        <taxon>Cytophagia</taxon>
        <taxon>Cytophagales</taxon>
        <taxon>Spirosomataceae</taxon>
        <taxon>Fibrella</taxon>
    </lineage>
</organism>